<gene>
    <name evidence="2" type="ORF">BVC80_1653g88</name>
</gene>
<keyword evidence="3" id="KW-1185">Reference proteome</keyword>
<dbReference type="InterPro" id="IPR025521">
    <property type="entry name" value="Neprosin_propep"/>
</dbReference>
<dbReference type="InParanoid" id="A0A200PSR4"/>
<dbReference type="AlphaFoldDB" id="A0A200PSR4"/>
<dbReference type="EMBL" id="MVGT01004145">
    <property type="protein sequence ID" value="OVA01277.1"/>
    <property type="molecule type" value="Genomic_DNA"/>
</dbReference>
<feature type="domain" description="Neprosin PEP catalytic" evidence="1">
    <location>
        <begin position="101"/>
        <end position="363"/>
    </location>
</feature>
<dbReference type="OMA" id="LEVHAIS"/>
<comment type="caution">
    <text evidence="2">The sequence shown here is derived from an EMBL/GenBank/DDBJ whole genome shotgun (WGS) entry which is preliminary data.</text>
</comment>
<proteinExistence type="predicted"/>
<evidence type="ECO:0000259" key="1">
    <source>
        <dbReference type="PROSITE" id="PS52045"/>
    </source>
</evidence>
<dbReference type="OrthoDB" id="1858978at2759"/>
<name>A0A200PSR4_MACCD</name>
<accession>A0A200PSR4</accession>
<dbReference type="InterPro" id="IPR004314">
    <property type="entry name" value="Neprosin"/>
</dbReference>
<reference evidence="2 3" key="1">
    <citation type="journal article" date="2017" name="Mol. Plant">
        <title>The Genome of Medicinal Plant Macleaya cordata Provides New Insights into Benzylisoquinoline Alkaloids Metabolism.</title>
        <authorList>
            <person name="Liu X."/>
            <person name="Liu Y."/>
            <person name="Huang P."/>
            <person name="Ma Y."/>
            <person name="Qing Z."/>
            <person name="Tang Q."/>
            <person name="Cao H."/>
            <person name="Cheng P."/>
            <person name="Zheng Y."/>
            <person name="Yuan Z."/>
            <person name="Zhou Y."/>
            <person name="Liu J."/>
            <person name="Tang Z."/>
            <person name="Zhuo Y."/>
            <person name="Zhang Y."/>
            <person name="Yu L."/>
            <person name="Huang J."/>
            <person name="Yang P."/>
            <person name="Peng Q."/>
            <person name="Zhang J."/>
            <person name="Jiang W."/>
            <person name="Zhang Z."/>
            <person name="Lin K."/>
            <person name="Ro D.K."/>
            <person name="Chen X."/>
            <person name="Xiong X."/>
            <person name="Shang Y."/>
            <person name="Huang S."/>
            <person name="Zeng J."/>
        </authorList>
    </citation>
    <scope>NUCLEOTIDE SEQUENCE [LARGE SCALE GENOMIC DNA]</scope>
    <source>
        <strain evidence="3">cv. BLH2017</strain>
        <tissue evidence="2">Root</tissue>
    </source>
</reference>
<dbReference type="Gene3D" id="3.90.1320.10">
    <property type="entry name" value="Outer-capsid protein sigma 3, large lobe"/>
    <property type="match status" value="1"/>
</dbReference>
<dbReference type="InterPro" id="IPR053168">
    <property type="entry name" value="Glutamic_endopeptidase"/>
</dbReference>
<dbReference type="Pfam" id="PF14365">
    <property type="entry name" value="Neprosin_AP"/>
    <property type="match status" value="1"/>
</dbReference>
<sequence>MYNLQTRIGDIFDCIDIYKQPAFDHPLLQNHKIQMEPDYIPEETINEADPSSNIKVAQTELELHSERCPLGTVPIRRTKKRDLINAKSLSKRIKPYTNKNSLSPWPNLHVCSIEPNSSESYYGGSAVISIYNPKVEADQFSTAQLWIQNGPVDVINSIEFGWAVYPILFNDNSTRLFGYWTADGYQKTGCFNMLCSGFVQVHPSVALGDAINHTSVYQGIQYAMDAMVYRDPQSGNWWLMMNLGKSEEFPKIGYWPKELFSHLASNASMIRYGGVVGADTNRPTPPMGNGYLPVCDDYDFNKACYMMKMKVVDGNARPIDFDPSKIRVKQDTIWSCYNLTFNGYVDKYIELAMRFGGPGGMCP</sequence>
<organism evidence="2 3">
    <name type="scientific">Macleaya cordata</name>
    <name type="common">Five-seeded plume-poppy</name>
    <name type="synonym">Bocconia cordata</name>
    <dbReference type="NCBI Taxonomy" id="56857"/>
    <lineage>
        <taxon>Eukaryota</taxon>
        <taxon>Viridiplantae</taxon>
        <taxon>Streptophyta</taxon>
        <taxon>Embryophyta</taxon>
        <taxon>Tracheophyta</taxon>
        <taxon>Spermatophyta</taxon>
        <taxon>Magnoliopsida</taxon>
        <taxon>Ranunculales</taxon>
        <taxon>Papaveraceae</taxon>
        <taxon>Papaveroideae</taxon>
        <taxon>Macleaya</taxon>
    </lineage>
</organism>
<protein>
    <recommendedName>
        <fullName evidence="1">Neprosin PEP catalytic domain-containing protein</fullName>
    </recommendedName>
</protein>
<dbReference type="PROSITE" id="PS52045">
    <property type="entry name" value="NEPROSIN_PEP_CD"/>
    <property type="match status" value="1"/>
</dbReference>
<dbReference type="STRING" id="56857.A0A200PSR4"/>
<dbReference type="PANTHER" id="PTHR31589">
    <property type="entry name" value="PROTEIN, PUTATIVE (DUF239)-RELATED-RELATED"/>
    <property type="match status" value="1"/>
</dbReference>
<evidence type="ECO:0000313" key="2">
    <source>
        <dbReference type="EMBL" id="OVA01277.1"/>
    </source>
</evidence>
<dbReference type="Pfam" id="PF03080">
    <property type="entry name" value="Neprosin"/>
    <property type="match status" value="1"/>
</dbReference>
<dbReference type="Proteomes" id="UP000195402">
    <property type="component" value="Unassembled WGS sequence"/>
</dbReference>
<evidence type="ECO:0000313" key="3">
    <source>
        <dbReference type="Proteomes" id="UP000195402"/>
    </source>
</evidence>
<dbReference type="PANTHER" id="PTHR31589:SF246">
    <property type="entry name" value="CARBOXYL-TERMINAL PEPTIDASE"/>
    <property type="match status" value="1"/>
</dbReference>